<dbReference type="GeneID" id="59375427"/>
<evidence type="ECO:0000313" key="3">
    <source>
        <dbReference type="EMBL" id="KAF7433648.1"/>
    </source>
</evidence>
<comment type="caution">
    <text evidence="3">The sequence shown here is derived from an EMBL/GenBank/DDBJ whole genome shotgun (WGS) entry which is preliminary data.</text>
</comment>
<feature type="transmembrane region" description="Helical" evidence="1">
    <location>
        <begin position="196"/>
        <end position="214"/>
    </location>
</feature>
<evidence type="ECO:0000256" key="1">
    <source>
        <dbReference type="SAM" id="Phobius"/>
    </source>
</evidence>
<keyword evidence="1" id="KW-0472">Membrane</keyword>
<name>A0A8H7A0S6_PLEOS</name>
<feature type="transmembrane region" description="Helical" evidence="1">
    <location>
        <begin position="74"/>
        <end position="93"/>
    </location>
</feature>
<keyword evidence="1" id="KW-1133">Transmembrane helix</keyword>
<sequence length="292" mass="32880">MSQVCSAAILVYDYFLTLQDEVQYVWRTHWCLGKVLYLASKYLILVVFLVELHWITSRNVSEAECRIFNTILHYSYLLAVIAAESIMTLRVWALWHQRLWVTIMLGCLCVVGIVLGFKDMSTGYHNDVYLTEYAKTSLSYPGCATAGHDRTTSATSYITVLTYETVVFVLMAVDGVHVYSSIPISSMMYTFYEDGLIYYAALLAISIVNTIVGLTQPTEYINLFLPTQVALHSALSSRLFLNLRQSLDGDVGDARRIDIRTFEGVTSRTLTTSAMRFAVGNDGNDDDNTRVV</sequence>
<dbReference type="InterPro" id="IPR045340">
    <property type="entry name" value="DUF6533"/>
</dbReference>
<dbReference type="VEuPathDB" id="FungiDB:PC9H_005609"/>
<dbReference type="RefSeq" id="XP_036633675.1">
    <property type="nucleotide sequence ID" value="XM_036775173.1"/>
</dbReference>
<evidence type="ECO:0000313" key="4">
    <source>
        <dbReference type="Proteomes" id="UP000623687"/>
    </source>
</evidence>
<accession>A0A8H7A0S6</accession>
<evidence type="ECO:0000259" key="2">
    <source>
        <dbReference type="Pfam" id="PF20151"/>
    </source>
</evidence>
<proteinExistence type="predicted"/>
<protein>
    <recommendedName>
        <fullName evidence="2">DUF6533 domain-containing protein</fullName>
    </recommendedName>
</protein>
<gene>
    <name evidence="3" type="ORF">PC9H_005609</name>
</gene>
<organism evidence="3 4">
    <name type="scientific">Pleurotus ostreatus</name>
    <name type="common">Oyster mushroom</name>
    <name type="synonym">White-rot fungus</name>
    <dbReference type="NCBI Taxonomy" id="5322"/>
    <lineage>
        <taxon>Eukaryota</taxon>
        <taxon>Fungi</taxon>
        <taxon>Dikarya</taxon>
        <taxon>Basidiomycota</taxon>
        <taxon>Agaricomycotina</taxon>
        <taxon>Agaricomycetes</taxon>
        <taxon>Agaricomycetidae</taxon>
        <taxon>Agaricales</taxon>
        <taxon>Pleurotineae</taxon>
        <taxon>Pleurotaceae</taxon>
        <taxon>Pleurotus</taxon>
    </lineage>
</organism>
<dbReference type="EMBL" id="JACETU010000003">
    <property type="protein sequence ID" value="KAF7433648.1"/>
    <property type="molecule type" value="Genomic_DNA"/>
</dbReference>
<dbReference type="AlphaFoldDB" id="A0A8H7A0S6"/>
<reference evidence="3" key="1">
    <citation type="submission" date="2019-07" db="EMBL/GenBank/DDBJ databases">
        <authorList>
            <person name="Palmer J.M."/>
        </authorList>
    </citation>
    <scope>NUCLEOTIDE SEQUENCE</scope>
    <source>
        <strain evidence="3">PC9</strain>
    </source>
</reference>
<keyword evidence="1" id="KW-0812">Transmembrane</keyword>
<dbReference type="OrthoDB" id="2675435at2759"/>
<feature type="transmembrane region" description="Helical" evidence="1">
    <location>
        <begin position="35"/>
        <end position="54"/>
    </location>
</feature>
<dbReference type="Proteomes" id="UP000623687">
    <property type="component" value="Unassembled WGS sequence"/>
</dbReference>
<feature type="transmembrane region" description="Helical" evidence="1">
    <location>
        <begin position="99"/>
        <end position="117"/>
    </location>
</feature>
<keyword evidence="4" id="KW-1185">Reference proteome</keyword>
<dbReference type="Pfam" id="PF20151">
    <property type="entry name" value="DUF6533"/>
    <property type="match status" value="1"/>
</dbReference>
<feature type="domain" description="DUF6533" evidence="2">
    <location>
        <begin position="2"/>
        <end position="46"/>
    </location>
</feature>